<name>A0A378TB04_9MYCO</name>
<evidence type="ECO:0000313" key="1">
    <source>
        <dbReference type="EMBL" id="STZ57971.1"/>
    </source>
</evidence>
<protein>
    <submittedName>
        <fullName evidence="1">Uncharacterized protein</fullName>
    </submittedName>
</protein>
<dbReference type="EMBL" id="UGQT01000001">
    <property type="protein sequence ID" value="STZ57971.1"/>
    <property type="molecule type" value="Genomic_DNA"/>
</dbReference>
<gene>
    <name evidence="1" type="ORF">NCTC10821_01476</name>
</gene>
<proteinExistence type="predicted"/>
<dbReference type="Proteomes" id="UP000254978">
    <property type="component" value="Unassembled WGS sequence"/>
</dbReference>
<evidence type="ECO:0000313" key="2">
    <source>
        <dbReference type="Proteomes" id="UP000254978"/>
    </source>
</evidence>
<reference evidence="1 2" key="1">
    <citation type="submission" date="2018-06" db="EMBL/GenBank/DDBJ databases">
        <authorList>
            <consortium name="Pathogen Informatics"/>
            <person name="Doyle S."/>
        </authorList>
    </citation>
    <scope>NUCLEOTIDE SEQUENCE [LARGE SCALE GENOMIC DNA]</scope>
    <source>
        <strain evidence="1 2">NCTC10821</strain>
    </source>
</reference>
<dbReference type="RefSeq" id="WP_115278003.1">
    <property type="nucleotide sequence ID" value="NZ_AP022600.1"/>
</dbReference>
<accession>A0A378TB04</accession>
<organism evidence="1 2">
    <name type="scientific">Mycolicibacterium tokaiense</name>
    <dbReference type="NCBI Taxonomy" id="39695"/>
    <lineage>
        <taxon>Bacteria</taxon>
        <taxon>Bacillati</taxon>
        <taxon>Actinomycetota</taxon>
        <taxon>Actinomycetes</taxon>
        <taxon>Mycobacteriales</taxon>
        <taxon>Mycobacteriaceae</taxon>
        <taxon>Mycolicibacterium</taxon>
    </lineage>
</organism>
<sequence>MDDPQAIADRYRRVAQSVVTETAAIADRAFAKINAGATTNPVDSDTDAPPTAPPPYTAGDALATLSSLITVAVTGAINLARVPLQSMPESQPLLMADHLATVAARVATDVDQVAQQAAADVDANAFTPNRWVDTAIRLSSIGMIRGAEVIETVGAGPGRYTSPERTSDPIDVGVDEEHDRPLRVTSLQRPGLGSDIAALARFGPAEAVVTKGSQPVLLRGHSTVTLTVNAAGIPSGLYLGEISVGEATLPVAIAL</sequence>
<dbReference type="AlphaFoldDB" id="A0A378TB04"/>
<keyword evidence="2" id="KW-1185">Reference proteome</keyword>